<dbReference type="HOGENOM" id="CLU_3075754_0_0_6"/>
<proteinExistence type="predicted"/>
<reference evidence="1 2" key="1">
    <citation type="submission" date="2013-02" db="EMBL/GenBank/DDBJ databases">
        <title>The Genome Sequence of Acinetobacter parvus CIP 108168.</title>
        <authorList>
            <consortium name="The Broad Institute Genome Sequencing Platform"/>
            <consortium name="The Broad Institute Genome Sequencing Center for Infectious Disease"/>
            <person name="Cerqueira G."/>
            <person name="Feldgarden M."/>
            <person name="Courvalin P."/>
            <person name="Perichon B."/>
            <person name="Grillot-Courvalin C."/>
            <person name="Clermont D."/>
            <person name="Rocha E."/>
            <person name="Yoon E.-J."/>
            <person name="Nemec A."/>
            <person name="Walker B."/>
            <person name="Young S.K."/>
            <person name="Zeng Q."/>
            <person name="Gargeya S."/>
            <person name="Fitzgerald M."/>
            <person name="Haas B."/>
            <person name="Abouelleil A."/>
            <person name="Alvarado L."/>
            <person name="Arachchi H.M."/>
            <person name="Berlin A.M."/>
            <person name="Chapman S.B."/>
            <person name="Dewar J."/>
            <person name="Goldberg J."/>
            <person name="Griggs A."/>
            <person name="Gujja S."/>
            <person name="Hansen M."/>
            <person name="Howarth C."/>
            <person name="Imamovic A."/>
            <person name="Larimer J."/>
            <person name="McCowan C."/>
            <person name="Murphy C."/>
            <person name="Neiman D."/>
            <person name="Pearson M."/>
            <person name="Priest M."/>
            <person name="Roberts A."/>
            <person name="Saif S."/>
            <person name="Shea T."/>
            <person name="Sisk P."/>
            <person name="Sykes S."/>
            <person name="Wortman J."/>
            <person name="Nusbaum C."/>
            <person name="Birren B."/>
        </authorList>
    </citation>
    <scope>NUCLEOTIDE SEQUENCE [LARGE SCALE GENOMIC DNA]</scope>
    <source>
        <strain evidence="1 2">CIP 108168</strain>
    </source>
</reference>
<comment type="caution">
    <text evidence="1">The sequence shown here is derived from an EMBL/GenBank/DDBJ whole genome shotgun (WGS) entry which is preliminary data.</text>
</comment>
<evidence type="ECO:0000313" key="2">
    <source>
        <dbReference type="Proteomes" id="UP000023776"/>
    </source>
</evidence>
<protein>
    <submittedName>
        <fullName evidence="1">Uncharacterized protein</fullName>
    </submittedName>
</protein>
<organism evidence="1 2">
    <name type="scientific">Acinetobacter parvus DSM 16617 = CIP 108168</name>
    <dbReference type="NCBI Taxonomy" id="981333"/>
    <lineage>
        <taxon>Bacteria</taxon>
        <taxon>Pseudomonadati</taxon>
        <taxon>Pseudomonadota</taxon>
        <taxon>Gammaproteobacteria</taxon>
        <taxon>Moraxellales</taxon>
        <taxon>Moraxellaceae</taxon>
        <taxon>Acinetobacter</taxon>
    </lineage>
</organism>
<evidence type="ECO:0000313" key="1">
    <source>
        <dbReference type="EMBL" id="ENU36040.1"/>
    </source>
</evidence>
<sequence>MNLKIGHKYKWKHEPQILIYVGKKNGWHQFTLNGSVWCEVLDSDLHMMEQSQ</sequence>
<gene>
    <name evidence="1" type="ORF">F988_01791</name>
</gene>
<dbReference type="EMBL" id="APOM01000047">
    <property type="protein sequence ID" value="ENU36040.1"/>
    <property type="molecule type" value="Genomic_DNA"/>
</dbReference>
<dbReference type="AlphaFoldDB" id="N8QBX2"/>
<accession>N8QBX2</accession>
<dbReference type="Proteomes" id="UP000023776">
    <property type="component" value="Unassembled WGS sequence"/>
</dbReference>
<keyword evidence="2" id="KW-1185">Reference proteome</keyword>
<name>N8QBX2_9GAMM</name>
<dbReference type="PATRIC" id="fig|981333.9.peg.1847"/>